<dbReference type="EMBL" id="QSWH01000008">
    <property type="protein sequence ID" value="RRR21380.1"/>
    <property type="molecule type" value="Genomic_DNA"/>
</dbReference>
<protein>
    <submittedName>
        <fullName evidence="4">Sodium:proton antiporter</fullName>
    </submittedName>
</protein>
<feature type="transmembrane region" description="Helical" evidence="1">
    <location>
        <begin position="78"/>
        <end position="99"/>
    </location>
</feature>
<dbReference type="Proteomes" id="UP000254236">
    <property type="component" value="Chromosome"/>
</dbReference>
<keyword evidence="1" id="KW-0812">Transmembrane</keyword>
<keyword evidence="1" id="KW-1133">Transmembrane helix</keyword>
<sequence length="136" mass="15022">MLQEIRVLQTGSQILAGFLVVLPFQSRFEDLDRLQIGWYLGLLLLALVIVALLLTPVGMHRRLFRQRVKDEMVVVANTLLRAAILLLGLLLTGVAGFVVDVVLTRPAAAVTLLVMLAMMALLLVTLPARIARRADR</sequence>
<dbReference type="OrthoDB" id="3625784at2"/>
<evidence type="ECO:0000313" key="2">
    <source>
        <dbReference type="EMBL" id="AXK47109.1"/>
    </source>
</evidence>
<feature type="transmembrane region" description="Helical" evidence="1">
    <location>
        <begin position="7"/>
        <end position="24"/>
    </location>
</feature>
<dbReference type="InterPro" id="IPR046291">
    <property type="entry name" value="DUF6328"/>
</dbReference>
<evidence type="ECO:0000313" key="4">
    <source>
        <dbReference type="EMBL" id="RRR23432.1"/>
    </source>
</evidence>
<keyword evidence="1" id="KW-0472">Membrane</keyword>
<dbReference type="AlphaFoldDB" id="A0A345YT57"/>
<dbReference type="EMBL" id="CP031356">
    <property type="protein sequence ID" value="AXK47109.1"/>
    <property type="molecule type" value="Genomic_DNA"/>
</dbReference>
<evidence type="ECO:0000256" key="1">
    <source>
        <dbReference type="SAM" id="Phobius"/>
    </source>
</evidence>
<feature type="transmembrane region" description="Helical" evidence="1">
    <location>
        <begin position="105"/>
        <end position="126"/>
    </location>
</feature>
<dbReference type="KEGG" id="bsau:DWV08_00900"/>
<dbReference type="Proteomes" id="UP000282185">
    <property type="component" value="Unassembled WGS sequence"/>
</dbReference>
<reference evidence="2 5" key="1">
    <citation type="submission" date="2018-07" db="EMBL/GenBank/DDBJ databases">
        <title>Brachybacterium saurashtrense DSM 23186 genome sequence.</title>
        <authorList>
            <person name="Guo L."/>
        </authorList>
    </citation>
    <scope>NUCLEOTIDE SEQUENCE [LARGE SCALE GENOMIC DNA]</scope>
    <source>
        <strain evidence="2 5">DSM 23186</strain>
    </source>
</reference>
<evidence type="ECO:0000313" key="6">
    <source>
        <dbReference type="Proteomes" id="UP000282185"/>
    </source>
</evidence>
<feature type="transmembrane region" description="Helical" evidence="1">
    <location>
        <begin position="36"/>
        <end position="57"/>
    </location>
</feature>
<accession>A0A345YT57</accession>
<dbReference type="Pfam" id="PF19853">
    <property type="entry name" value="DUF6328"/>
    <property type="match status" value="1"/>
</dbReference>
<name>A0A345YT57_9MICO</name>
<proteinExistence type="predicted"/>
<keyword evidence="5" id="KW-1185">Reference proteome</keyword>
<organism evidence="4 6">
    <name type="scientific">Brachybacterium saurashtrense</name>
    <dbReference type="NCBI Taxonomy" id="556288"/>
    <lineage>
        <taxon>Bacteria</taxon>
        <taxon>Bacillati</taxon>
        <taxon>Actinomycetota</taxon>
        <taxon>Actinomycetes</taxon>
        <taxon>Micrococcales</taxon>
        <taxon>Dermabacteraceae</taxon>
        <taxon>Brachybacterium</taxon>
    </lineage>
</organism>
<evidence type="ECO:0000313" key="3">
    <source>
        <dbReference type="EMBL" id="RRR21380.1"/>
    </source>
</evidence>
<dbReference type="EMBL" id="QSWH01000003">
    <property type="protein sequence ID" value="RRR23432.1"/>
    <property type="molecule type" value="Genomic_DNA"/>
</dbReference>
<reference evidence="4 6" key="2">
    <citation type="submission" date="2018-08" db="EMBL/GenBank/DDBJ databases">
        <title>Brachybacterium saurashtrense DSM 23186.</title>
        <authorList>
            <person name="Li Y."/>
        </authorList>
    </citation>
    <scope>NUCLEOTIDE SEQUENCE [LARGE SCALE GENOMIC DNA]</scope>
    <source>
        <strain evidence="4 6">DSM 23186</strain>
    </source>
</reference>
<gene>
    <name evidence="2" type="ORF">DWV08_00900</name>
    <name evidence="4" type="ORF">DXU92_06030</name>
    <name evidence="3" type="ORF">DXU92_14800</name>
</gene>
<evidence type="ECO:0000313" key="5">
    <source>
        <dbReference type="Proteomes" id="UP000254236"/>
    </source>
</evidence>